<dbReference type="GO" id="GO:0016491">
    <property type="term" value="F:oxidoreductase activity"/>
    <property type="evidence" value="ECO:0007669"/>
    <property type="project" value="InterPro"/>
</dbReference>
<dbReference type="Gene3D" id="3.90.180.10">
    <property type="entry name" value="Medium-chain alcohol dehydrogenases, catalytic domain"/>
    <property type="match status" value="1"/>
</dbReference>
<dbReference type="SMART" id="SM00829">
    <property type="entry name" value="PKS_ER"/>
    <property type="match status" value="1"/>
</dbReference>
<feature type="domain" description="Enoyl reductase (ER)" evidence="2">
    <location>
        <begin position="18"/>
        <end position="331"/>
    </location>
</feature>
<dbReference type="SUPFAM" id="SSF51735">
    <property type="entry name" value="NAD(P)-binding Rossmann-fold domains"/>
    <property type="match status" value="1"/>
</dbReference>
<dbReference type="PANTHER" id="PTHR44154:SF1">
    <property type="entry name" value="QUINONE OXIDOREDUCTASE"/>
    <property type="match status" value="1"/>
</dbReference>
<dbReference type="SUPFAM" id="SSF50129">
    <property type="entry name" value="GroES-like"/>
    <property type="match status" value="1"/>
</dbReference>
<dbReference type="Pfam" id="PF00107">
    <property type="entry name" value="ADH_zinc_N"/>
    <property type="match status" value="1"/>
</dbReference>
<dbReference type="AlphaFoldDB" id="A0A8H3IT00"/>
<dbReference type="Gene3D" id="3.40.50.720">
    <property type="entry name" value="NAD(P)-binding Rossmann-like Domain"/>
    <property type="match status" value="1"/>
</dbReference>
<protein>
    <recommendedName>
        <fullName evidence="2">Enoyl reductase (ER) domain-containing protein</fullName>
    </recommendedName>
</protein>
<dbReference type="Proteomes" id="UP000664534">
    <property type="component" value="Unassembled WGS sequence"/>
</dbReference>
<evidence type="ECO:0000256" key="1">
    <source>
        <dbReference type="ARBA" id="ARBA00022857"/>
    </source>
</evidence>
<dbReference type="InterPro" id="IPR013149">
    <property type="entry name" value="ADH-like_C"/>
</dbReference>
<dbReference type="Pfam" id="PF08240">
    <property type="entry name" value="ADH_N"/>
    <property type="match status" value="1"/>
</dbReference>
<evidence type="ECO:0000259" key="2">
    <source>
        <dbReference type="SMART" id="SM00829"/>
    </source>
</evidence>
<organism evidence="3 4">
    <name type="scientific">Imshaugia aleurites</name>
    <dbReference type="NCBI Taxonomy" id="172621"/>
    <lineage>
        <taxon>Eukaryota</taxon>
        <taxon>Fungi</taxon>
        <taxon>Dikarya</taxon>
        <taxon>Ascomycota</taxon>
        <taxon>Pezizomycotina</taxon>
        <taxon>Lecanoromycetes</taxon>
        <taxon>OSLEUM clade</taxon>
        <taxon>Lecanoromycetidae</taxon>
        <taxon>Lecanorales</taxon>
        <taxon>Lecanorineae</taxon>
        <taxon>Parmeliaceae</taxon>
        <taxon>Imshaugia</taxon>
    </lineage>
</organism>
<dbReference type="InterPro" id="IPR011032">
    <property type="entry name" value="GroES-like_sf"/>
</dbReference>
<dbReference type="InterPro" id="IPR020843">
    <property type="entry name" value="ER"/>
</dbReference>
<dbReference type="OrthoDB" id="203908at2759"/>
<comment type="caution">
    <text evidence="3">The sequence shown here is derived from an EMBL/GenBank/DDBJ whole genome shotgun (WGS) entry which is preliminary data.</text>
</comment>
<evidence type="ECO:0000313" key="3">
    <source>
        <dbReference type="EMBL" id="CAF9930713.1"/>
    </source>
</evidence>
<dbReference type="EMBL" id="CAJPDT010000058">
    <property type="protein sequence ID" value="CAF9930713.1"/>
    <property type="molecule type" value="Genomic_DNA"/>
</dbReference>
<accession>A0A8H3IT00</accession>
<evidence type="ECO:0000313" key="4">
    <source>
        <dbReference type="Proteomes" id="UP000664534"/>
    </source>
</evidence>
<dbReference type="InterPro" id="IPR036291">
    <property type="entry name" value="NAD(P)-bd_dom_sf"/>
</dbReference>
<dbReference type="InterPro" id="IPR051603">
    <property type="entry name" value="Zinc-ADH_QOR/CCCR"/>
</dbReference>
<name>A0A8H3IT00_9LECA</name>
<proteinExistence type="predicted"/>
<keyword evidence="1" id="KW-0521">NADP</keyword>
<sequence>MTPTTPKTMRAAIVHQPGGPSVLTLEDRPVPTPSNGWVLIRIKAFGLNRSEMFTRQGSSPGVTFPRILGIEAVGLVASAPGGEFHADDPVATIVGGMGRAFDGGYAEYTCVPATQVRLLSDVDGIGWDILGAVPEMVHTAWGALFSSLRLEKGEKLLIRGGTSSVGLAATAIAKHHGAFVVATSRNASRAPLLRHSGADDVLIDDSGGAIAQEARARYPEGFDKVLELVGTATLADSLKVARRHGVVCVCGIVGGEWVLSEFDPFATIPSGVCLTTFASFQDPLDAGVVVRVARLMRDGEVRIPVKTFRLEQIVQAHMEMDESGAAAKMVVLID</sequence>
<dbReference type="InterPro" id="IPR013154">
    <property type="entry name" value="ADH-like_N"/>
</dbReference>
<reference evidence="3" key="1">
    <citation type="submission" date="2021-03" db="EMBL/GenBank/DDBJ databases">
        <authorList>
            <person name="Tagirdzhanova G."/>
        </authorList>
    </citation>
    <scope>NUCLEOTIDE SEQUENCE</scope>
</reference>
<gene>
    <name evidence="3" type="ORF">IMSHALPRED_008259</name>
</gene>
<keyword evidence="4" id="KW-1185">Reference proteome</keyword>
<dbReference type="PANTHER" id="PTHR44154">
    <property type="entry name" value="QUINONE OXIDOREDUCTASE"/>
    <property type="match status" value="1"/>
</dbReference>